<proteinExistence type="predicted"/>
<dbReference type="Proteomes" id="UP000030706">
    <property type="component" value="Unassembled WGS sequence"/>
</dbReference>
<gene>
    <name evidence="1" type="ORF">M438DRAFT_65657</name>
</gene>
<evidence type="ECO:0000313" key="1">
    <source>
        <dbReference type="EMBL" id="KEQ81940.1"/>
    </source>
</evidence>
<dbReference type="RefSeq" id="XP_029758127.1">
    <property type="nucleotide sequence ID" value="XM_029910228.1"/>
</dbReference>
<keyword evidence="2" id="KW-1185">Reference proteome</keyword>
<reference evidence="1 2" key="1">
    <citation type="journal article" date="2014" name="BMC Genomics">
        <title>Genome sequencing of four Aureobasidium pullulans varieties: biotechnological potential, stress tolerance, and description of new species.</title>
        <authorList>
            <person name="Gostin Ar C."/>
            <person name="Ohm R.A."/>
            <person name="Kogej T."/>
            <person name="Sonjak S."/>
            <person name="Turk M."/>
            <person name="Zajc J."/>
            <person name="Zalar P."/>
            <person name="Grube M."/>
            <person name="Sun H."/>
            <person name="Han J."/>
            <person name="Sharma A."/>
            <person name="Chiniquy J."/>
            <person name="Ngan C.Y."/>
            <person name="Lipzen A."/>
            <person name="Barry K."/>
            <person name="Grigoriev I.V."/>
            <person name="Gunde-Cimerman N."/>
        </authorList>
    </citation>
    <scope>NUCLEOTIDE SEQUENCE [LARGE SCALE GENOMIC DNA]</scope>
    <source>
        <strain evidence="1 2">EXF-150</strain>
    </source>
</reference>
<protein>
    <recommendedName>
        <fullName evidence="3">Fungal N-terminal domain-containing protein</fullName>
    </recommendedName>
</protein>
<name>A0A074X8T6_AURPU</name>
<accession>A0A074X8T6</accession>
<evidence type="ECO:0000313" key="2">
    <source>
        <dbReference type="Proteomes" id="UP000030706"/>
    </source>
</evidence>
<evidence type="ECO:0008006" key="3">
    <source>
        <dbReference type="Google" id="ProtNLM"/>
    </source>
</evidence>
<organism evidence="1 2">
    <name type="scientific">Aureobasidium pullulans EXF-150</name>
    <dbReference type="NCBI Taxonomy" id="1043002"/>
    <lineage>
        <taxon>Eukaryota</taxon>
        <taxon>Fungi</taxon>
        <taxon>Dikarya</taxon>
        <taxon>Ascomycota</taxon>
        <taxon>Pezizomycotina</taxon>
        <taxon>Dothideomycetes</taxon>
        <taxon>Dothideomycetidae</taxon>
        <taxon>Dothideales</taxon>
        <taxon>Saccotheciaceae</taxon>
        <taxon>Aureobasidium</taxon>
    </lineage>
</organism>
<sequence length="137" mass="15034">MSFGFGIGDFKAVVEVVIKVIDRVKDSPDQIKNTRQDVEAISAFIKSEETSCLNGAMSPAERAQIQESLESCKGIVQDLQSELSKFGEASHVDKGIRAKFKRSVYVHFNLLASTSQDSYSARTSKIAREATAEVLLC</sequence>
<dbReference type="HOGENOM" id="CLU_1864732_0_0_1"/>
<dbReference type="GeneID" id="40752534"/>
<dbReference type="AlphaFoldDB" id="A0A074X8T6"/>
<dbReference type="EMBL" id="KL584989">
    <property type="protein sequence ID" value="KEQ81940.1"/>
    <property type="molecule type" value="Genomic_DNA"/>
</dbReference>